<evidence type="ECO:0000259" key="5">
    <source>
        <dbReference type="PROSITE" id="PS50930"/>
    </source>
</evidence>
<dbReference type="GO" id="GO:0000156">
    <property type="term" value="F:phosphorelay response regulator activity"/>
    <property type="evidence" value="ECO:0007669"/>
    <property type="project" value="InterPro"/>
</dbReference>
<proteinExistence type="predicted"/>
<dbReference type="AlphaFoldDB" id="A0A6N2VJU4"/>
<name>A0A6N2VJU4_9FIRM</name>
<dbReference type="SUPFAM" id="SSF52172">
    <property type="entry name" value="CheY-like"/>
    <property type="match status" value="1"/>
</dbReference>
<reference evidence="6" key="1">
    <citation type="submission" date="2019-11" db="EMBL/GenBank/DDBJ databases">
        <authorList>
            <person name="Feng L."/>
        </authorList>
    </citation>
    <scope>NUCLEOTIDE SEQUENCE</scope>
    <source>
        <strain evidence="6">BgluceraseaLFYP119</strain>
    </source>
</reference>
<dbReference type="Gene3D" id="2.40.50.1020">
    <property type="entry name" value="LytTr DNA-binding domain"/>
    <property type="match status" value="1"/>
</dbReference>
<dbReference type="InterPro" id="IPR007492">
    <property type="entry name" value="LytTR_DNA-bd_dom"/>
</dbReference>
<evidence type="ECO:0000313" key="6">
    <source>
        <dbReference type="EMBL" id="VYT30634.1"/>
    </source>
</evidence>
<evidence type="ECO:0000256" key="1">
    <source>
        <dbReference type="ARBA" id="ARBA00018672"/>
    </source>
</evidence>
<feature type="modified residue" description="4-aspartylphosphate" evidence="3">
    <location>
        <position position="59"/>
    </location>
</feature>
<dbReference type="SMART" id="SM00850">
    <property type="entry name" value="LytTR"/>
    <property type="match status" value="1"/>
</dbReference>
<organism evidence="6">
    <name type="scientific">Blautia glucerasea</name>
    <dbReference type="NCBI Taxonomy" id="536633"/>
    <lineage>
        <taxon>Bacteria</taxon>
        <taxon>Bacillati</taxon>
        <taxon>Bacillota</taxon>
        <taxon>Clostridia</taxon>
        <taxon>Lachnospirales</taxon>
        <taxon>Lachnospiraceae</taxon>
        <taxon>Blautia</taxon>
    </lineage>
</organism>
<dbReference type="PANTHER" id="PTHR37299:SF1">
    <property type="entry name" value="STAGE 0 SPORULATION PROTEIN A HOMOLOG"/>
    <property type="match status" value="1"/>
</dbReference>
<sequence>MISIAVCDDDLSFGLSLEERILSYGKEKNIELETEVFSNGESFIREVENGGQYDIVYMDIEMEKKDGISAVRELKKFLPDILVIYTTSYETYFREMFETEPFRYLKKPVEEMDFREYLCQAIERIGQKLTYFSYTSRHCTCRVPLRDILYFESRRRQICLHTFKGEAVFYQRLDSIEKSLEGAVVPFIRIHQSYLVNLYHISRYYPDRIELEGGEVLPVSEARQREVKQRYHAFLRQL</sequence>
<evidence type="ECO:0000256" key="3">
    <source>
        <dbReference type="PROSITE-ProRule" id="PRU00169"/>
    </source>
</evidence>
<dbReference type="InterPro" id="IPR011006">
    <property type="entry name" value="CheY-like_superfamily"/>
</dbReference>
<comment type="function">
    <text evidence="2">May play the central regulatory role in sporulation. It may be an element of the effector pathway responsible for the activation of sporulation genes in response to nutritional stress. Spo0A may act in concert with spo0H (a sigma factor) to control the expression of some genes that are critical to the sporulation process.</text>
</comment>
<dbReference type="Pfam" id="PF00072">
    <property type="entry name" value="Response_reg"/>
    <property type="match status" value="1"/>
</dbReference>
<dbReference type="InterPro" id="IPR046947">
    <property type="entry name" value="LytR-like"/>
</dbReference>
<dbReference type="PROSITE" id="PS50110">
    <property type="entry name" value="RESPONSE_REGULATORY"/>
    <property type="match status" value="1"/>
</dbReference>
<dbReference type="Pfam" id="PF04397">
    <property type="entry name" value="LytTR"/>
    <property type="match status" value="1"/>
</dbReference>
<dbReference type="InterPro" id="IPR001789">
    <property type="entry name" value="Sig_transdc_resp-reg_receiver"/>
</dbReference>
<protein>
    <recommendedName>
        <fullName evidence="1">Stage 0 sporulation protein A homolog</fullName>
    </recommendedName>
</protein>
<dbReference type="Gene3D" id="3.40.50.2300">
    <property type="match status" value="1"/>
</dbReference>
<dbReference type="GO" id="GO:0003677">
    <property type="term" value="F:DNA binding"/>
    <property type="evidence" value="ECO:0007669"/>
    <property type="project" value="InterPro"/>
</dbReference>
<dbReference type="SMART" id="SM00448">
    <property type="entry name" value="REC"/>
    <property type="match status" value="1"/>
</dbReference>
<dbReference type="EMBL" id="CACRST010000027">
    <property type="protein sequence ID" value="VYT30634.1"/>
    <property type="molecule type" value="Genomic_DNA"/>
</dbReference>
<dbReference type="PANTHER" id="PTHR37299">
    <property type="entry name" value="TRANSCRIPTIONAL REGULATOR-RELATED"/>
    <property type="match status" value="1"/>
</dbReference>
<feature type="domain" description="HTH LytTR-type" evidence="5">
    <location>
        <begin position="132"/>
        <end position="233"/>
    </location>
</feature>
<feature type="domain" description="Response regulatory" evidence="4">
    <location>
        <begin position="3"/>
        <end position="122"/>
    </location>
</feature>
<accession>A0A6N2VJU4</accession>
<evidence type="ECO:0000259" key="4">
    <source>
        <dbReference type="PROSITE" id="PS50110"/>
    </source>
</evidence>
<evidence type="ECO:0000256" key="2">
    <source>
        <dbReference type="ARBA" id="ARBA00024867"/>
    </source>
</evidence>
<keyword evidence="3" id="KW-0597">Phosphoprotein</keyword>
<dbReference type="PROSITE" id="PS50930">
    <property type="entry name" value="HTH_LYTTR"/>
    <property type="match status" value="1"/>
</dbReference>
<gene>
    <name evidence="6" type="primary">yehT_1</name>
    <name evidence="6" type="ORF">BGLFYP119_00097</name>
</gene>